<organism evidence="3 5">
    <name type="scientific">Orrella dioscoreae</name>
    <dbReference type="NCBI Taxonomy" id="1851544"/>
    <lineage>
        <taxon>Bacteria</taxon>
        <taxon>Pseudomonadati</taxon>
        <taxon>Pseudomonadota</taxon>
        <taxon>Betaproteobacteria</taxon>
        <taxon>Burkholderiales</taxon>
        <taxon>Alcaligenaceae</taxon>
        <taxon>Orrella</taxon>
    </lineage>
</organism>
<feature type="signal peptide" evidence="2">
    <location>
        <begin position="1"/>
        <end position="25"/>
    </location>
</feature>
<protein>
    <submittedName>
        <fullName evidence="3">Tricarboxylate transport protein TctC</fullName>
    </submittedName>
</protein>
<dbReference type="Gene3D" id="3.40.190.150">
    <property type="entry name" value="Bordetella uptake gene, domain 1"/>
    <property type="match status" value="1"/>
</dbReference>
<dbReference type="InterPro" id="IPR042100">
    <property type="entry name" value="Bug_dom1"/>
</dbReference>
<feature type="chain" id="PRO_5015062588" evidence="2">
    <location>
        <begin position="26"/>
        <end position="323"/>
    </location>
</feature>
<dbReference type="EMBL" id="FLRC01000022">
    <property type="protein sequence ID" value="SBT25804.1"/>
    <property type="molecule type" value="Genomic_DNA"/>
</dbReference>
<dbReference type="EMBL" id="LT907988">
    <property type="protein sequence ID" value="SOE51980.1"/>
    <property type="molecule type" value="Genomic_DNA"/>
</dbReference>
<dbReference type="InterPro" id="IPR005064">
    <property type="entry name" value="BUG"/>
</dbReference>
<comment type="similarity">
    <text evidence="1">Belongs to the UPF0065 (bug) family.</text>
</comment>
<dbReference type="STRING" id="1851544.ODI_01431"/>
<proteinExistence type="inferred from homology"/>
<reference evidence="4 5" key="2">
    <citation type="submission" date="2017-08" db="EMBL/GenBank/DDBJ databases">
        <authorList>
            <person name="de Groot N.N."/>
        </authorList>
    </citation>
    <scope>NUCLEOTIDE SEQUENCE [LARGE SCALE GENOMIC DNA]</scope>
    <source>
        <strain evidence="4">Orrdi1</strain>
    </source>
</reference>
<dbReference type="SUPFAM" id="SSF53850">
    <property type="entry name" value="Periplasmic binding protein-like II"/>
    <property type="match status" value="1"/>
</dbReference>
<dbReference type="OrthoDB" id="8678477at2"/>
<dbReference type="Gene3D" id="3.40.190.10">
    <property type="entry name" value="Periplasmic binding protein-like II"/>
    <property type="match status" value="1"/>
</dbReference>
<dbReference type="RefSeq" id="WP_067754410.1">
    <property type="nucleotide sequence ID" value="NZ_LT907988.1"/>
</dbReference>
<keyword evidence="2" id="KW-0732">Signal</keyword>
<dbReference type="Pfam" id="PF03401">
    <property type="entry name" value="TctC"/>
    <property type="match status" value="1"/>
</dbReference>
<dbReference type="AlphaFoldDB" id="A0A1C3K2Y5"/>
<dbReference type="CDD" id="cd07012">
    <property type="entry name" value="PBP2_Bug_TTT"/>
    <property type="match status" value="1"/>
</dbReference>
<evidence type="ECO:0000313" key="5">
    <source>
        <dbReference type="Proteomes" id="UP000078558"/>
    </source>
</evidence>
<keyword evidence="5" id="KW-1185">Reference proteome</keyword>
<dbReference type="KEGG" id="odi:ODI_R3834"/>
<evidence type="ECO:0000256" key="2">
    <source>
        <dbReference type="SAM" id="SignalP"/>
    </source>
</evidence>
<evidence type="ECO:0000313" key="3">
    <source>
        <dbReference type="EMBL" id="SBT25804.1"/>
    </source>
</evidence>
<reference evidence="3 5" key="1">
    <citation type="submission" date="2016-06" db="EMBL/GenBank/DDBJ databases">
        <authorList>
            <person name="Kjaerup R.B."/>
            <person name="Dalgaard T.S."/>
            <person name="Juul-Madsen H.R."/>
        </authorList>
    </citation>
    <scope>NUCLEOTIDE SEQUENCE [LARGE SCALE GENOMIC DNA]</scope>
    <source>
        <strain evidence="3">Orrdi1</strain>
    </source>
</reference>
<name>A0A1C3K2Y5_9BURK</name>
<dbReference type="PANTHER" id="PTHR42928:SF5">
    <property type="entry name" value="BLR1237 PROTEIN"/>
    <property type="match status" value="1"/>
</dbReference>
<sequence>MSFTSFARPLAAVVLGLCAAQPAWAAYPERPIKYVLSSGAGSAPDTLMRMVLQEVGQRMGATFVVENRSGAAGLLAMQAIANAEPDGYTVGHGNTQTLGISPSLSPQSATAAQRVDLIVQVGYTANLLSVRPGLPVDSVQSLIDYAKAHPGKLVYASAGNGTSGHVGAELFREMSGIEIVHAPYRSAPAGVNDVMAGHVDMVFDNMAGSLPFAKEGKLKALAVTSARRSPLIPELPTVSEAGVKGFEVTAWSGVIAPKGVPADRIEAINRAVNAVLKEPRIIQGMRDLGYEVAGGTSQSFTDMVLRERAKWAGVIKSSGASID</sequence>
<evidence type="ECO:0000313" key="4">
    <source>
        <dbReference type="EMBL" id="SOE51980.1"/>
    </source>
</evidence>
<dbReference type="PANTHER" id="PTHR42928">
    <property type="entry name" value="TRICARBOXYLATE-BINDING PROTEIN"/>
    <property type="match status" value="1"/>
</dbReference>
<accession>A0A1C3K2Y5</accession>
<gene>
    <name evidence="3" type="ORF">ODI_01431</name>
    <name evidence="4" type="ORF">ODI_R3834</name>
</gene>
<dbReference type="Proteomes" id="UP000078558">
    <property type="component" value="Chromosome I"/>
</dbReference>
<evidence type="ECO:0000256" key="1">
    <source>
        <dbReference type="ARBA" id="ARBA00006987"/>
    </source>
</evidence>
<dbReference type="PIRSF" id="PIRSF017082">
    <property type="entry name" value="YflP"/>
    <property type="match status" value="1"/>
</dbReference>